<protein>
    <submittedName>
        <fullName evidence="1">Uncharacterized protein</fullName>
    </submittedName>
</protein>
<evidence type="ECO:0000313" key="1">
    <source>
        <dbReference type="EnsemblMetazoa" id="MESCA008425-PA"/>
    </source>
</evidence>
<dbReference type="HOGENOM" id="CLU_2266792_0_0_1"/>
<dbReference type="InterPro" id="IPR036728">
    <property type="entry name" value="PBP_GOBP_sf"/>
</dbReference>
<dbReference type="Pfam" id="PF01395">
    <property type="entry name" value="PBP_GOBP"/>
    <property type="match status" value="1"/>
</dbReference>
<evidence type="ECO:0000313" key="2">
    <source>
        <dbReference type="Proteomes" id="UP000015102"/>
    </source>
</evidence>
<sequence>MDISTKENFAACAKELDIQEDAYEKSPNHKCLFKCMMEKDGILKNGVFLEHEFKNVLTKDTELDENNRQKSIKALPICMDEAKYLTDLCNKAYTITVCLYKAL</sequence>
<reference evidence="1" key="2">
    <citation type="submission" date="2015-06" db="UniProtKB">
        <authorList>
            <consortium name="EnsemblMetazoa"/>
        </authorList>
    </citation>
    <scope>IDENTIFICATION</scope>
</reference>
<dbReference type="SUPFAM" id="SSF47565">
    <property type="entry name" value="Insect pheromone/odorant-binding proteins"/>
    <property type="match status" value="1"/>
</dbReference>
<organism evidence="1 2">
    <name type="scientific">Megaselia scalaris</name>
    <name type="common">Humpbacked fly</name>
    <name type="synonym">Phora scalaris</name>
    <dbReference type="NCBI Taxonomy" id="36166"/>
    <lineage>
        <taxon>Eukaryota</taxon>
        <taxon>Metazoa</taxon>
        <taxon>Ecdysozoa</taxon>
        <taxon>Arthropoda</taxon>
        <taxon>Hexapoda</taxon>
        <taxon>Insecta</taxon>
        <taxon>Pterygota</taxon>
        <taxon>Neoptera</taxon>
        <taxon>Endopterygota</taxon>
        <taxon>Diptera</taxon>
        <taxon>Brachycera</taxon>
        <taxon>Muscomorpha</taxon>
        <taxon>Platypezoidea</taxon>
        <taxon>Phoridae</taxon>
        <taxon>Megaseliini</taxon>
        <taxon>Megaselia</taxon>
    </lineage>
</organism>
<dbReference type="GO" id="GO:0005549">
    <property type="term" value="F:odorant binding"/>
    <property type="evidence" value="ECO:0007669"/>
    <property type="project" value="InterPro"/>
</dbReference>
<dbReference type="InterPro" id="IPR006170">
    <property type="entry name" value="PBP/GOBP"/>
</dbReference>
<accession>T1GX83</accession>
<dbReference type="EMBL" id="CAQQ02373795">
    <property type="status" value="NOT_ANNOTATED_CDS"/>
    <property type="molecule type" value="Genomic_DNA"/>
</dbReference>
<dbReference type="OMA" id="HECLEEN"/>
<dbReference type="CDD" id="cd23992">
    <property type="entry name" value="PBP_GOBP"/>
    <property type="match status" value="1"/>
</dbReference>
<dbReference type="EMBL" id="CAQQ02373794">
    <property type="status" value="NOT_ANNOTATED_CDS"/>
    <property type="molecule type" value="Genomic_DNA"/>
</dbReference>
<keyword evidence="2" id="KW-1185">Reference proteome</keyword>
<proteinExistence type="predicted"/>
<dbReference type="EnsemblMetazoa" id="MESCA008425-RA">
    <property type="protein sequence ID" value="MESCA008425-PA"/>
    <property type="gene ID" value="MESCA008425"/>
</dbReference>
<dbReference type="Proteomes" id="UP000015102">
    <property type="component" value="Unassembled WGS sequence"/>
</dbReference>
<reference evidence="2" key="1">
    <citation type="submission" date="2013-02" db="EMBL/GenBank/DDBJ databases">
        <authorList>
            <person name="Hughes D."/>
        </authorList>
    </citation>
    <scope>NUCLEOTIDE SEQUENCE</scope>
    <source>
        <strain>Durham</strain>
        <strain evidence="2">NC isolate 2 -- Noor lab</strain>
    </source>
</reference>
<dbReference type="AlphaFoldDB" id="T1GX83"/>
<dbReference type="Gene3D" id="1.10.238.20">
    <property type="entry name" value="Pheromone/general odorant binding protein domain"/>
    <property type="match status" value="1"/>
</dbReference>
<name>T1GX83_MEGSC</name>